<organism evidence="5 6">
    <name type="scientific">Secundilactobacillus kimchicus JCM 15530</name>
    <dbReference type="NCBI Taxonomy" id="1302272"/>
    <lineage>
        <taxon>Bacteria</taxon>
        <taxon>Bacillati</taxon>
        <taxon>Bacillota</taxon>
        <taxon>Bacilli</taxon>
        <taxon>Lactobacillales</taxon>
        <taxon>Lactobacillaceae</taxon>
        <taxon>Secundilactobacillus</taxon>
    </lineage>
</organism>
<name>A0A0R1HQG9_9LACO</name>
<evidence type="ECO:0000256" key="2">
    <source>
        <dbReference type="ARBA" id="ARBA00023125"/>
    </source>
</evidence>
<dbReference type="SUPFAM" id="SSF46785">
    <property type="entry name" value="Winged helix' DNA-binding domain"/>
    <property type="match status" value="1"/>
</dbReference>
<feature type="domain" description="HTH marR-type" evidence="4">
    <location>
        <begin position="3"/>
        <end position="137"/>
    </location>
</feature>
<evidence type="ECO:0000256" key="1">
    <source>
        <dbReference type="ARBA" id="ARBA00023015"/>
    </source>
</evidence>
<dbReference type="PATRIC" id="fig|1302272.5.peg.1057"/>
<keyword evidence="3" id="KW-0804">Transcription</keyword>
<reference evidence="5 6" key="1">
    <citation type="journal article" date="2015" name="Genome Announc.">
        <title>Expanding the biotechnology potential of lactobacilli through comparative genomics of 213 strains and associated genera.</title>
        <authorList>
            <person name="Sun Z."/>
            <person name="Harris H.M."/>
            <person name="McCann A."/>
            <person name="Guo C."/>
            <person name="Argimon S."/>
            <person name="Zhang W."/>
            <person name="Yang X."/>
            <person name="Jeffery I.B."/>
            <person name="Cooney J.C."/>
            <person name="Kagawa T.F."/>
            <person name="Liu W."/>
            <person name="Song Y."/>
            <person name="Salvetti E."/>
            <person name="Wrobel A."/>
            <person name="Rasinkangas P."/>
            <person name="Parkhill J."/>
            <person name="Rea M.C."/>
            <person name="O'Sullivan O."/>
            <person name="Ritari J."/>
            <person name="Douillard F.P."/>
            <person name="Paul Ross R."/>
            <person name="Yang R."/>
            <person name="Briner A.E."/>
            <person name="Felis G.E."/>
            <person name="de Vos W.M."/>
            <person name="Barrangou R."/>
            <person name="Klaenhammer T.R."/>
            <person name="Caufield P.W."/>
            <person name="Cui Y."/>
            <person name="Zhang H."/>
            <person name="O'Toole P.W."/>
        </authorList>
    </citation>
    <scope>NUCLEOTIDE SEQUENCE [LARGE SCALE GENOMIC DNA]</scope>
    <source>
        <strain evidence="5 6">JCM 15530</strain>
    </source>
</reference>
<dbReference type="PANTHER" id="PTHR42756:SF1">
    <property type="entry name" value="TRANSCRIPTIONAL REPRESSOR OF EMRAB OPERON"/>
    <property type="match status" value="1"/>
</dbReference>
<proteinExistence type="predicted"/>
<dbReference type="AlphaFoldDB" id="A0A0R1HQG9"/>
<dbReference type="RefSeq" id="WP_056941962.1">
    <property type="nucleotide sequence ID" value="NZ_AZCX01000002.1"/>
</dbReference>
<evidence type="ECO:0000259" key="4">
    <source>
        <dbReference type="PROSITE" id="PS50995"/>
    </source>
</evidence>
<dbReference type="InterPro" id="IPR036388">
    <property type="entry name" value="WH-like_DNA-bd_sf"/>
</dbReference>
<accession>A0A0R1HQG9</accession>
<dbReference type="GO" id="GO:0003700">
    <property type="term" value="F:DNA-binding transcription factor activity"/>
    <property type="evidence" value="ECO:0007669"/>
    <property type="project" value="InterPro"/>
</dbReference>
<evidence type="ECO:0000313" key="6">
    <source>
        <dbReference type="Proteomes" id="UP000050911"/>
    </source>
</evidence>
<protein>
    <recommendedName>
        <fullName evidence="4">HTH marR-type domain-containing protein</fullName>
    </recommendedName>
</protein>
<keyword evidence="1" id="KW-0805">Transcription regulation</keyword>
<comment type="caution">
    <text evidence="5">The sequence shown here is derived from an EMBL/GenBank/DDBJ whole genome shotgun (WGS) entry which is preliminary data.</text>
</comment>
<dbReference type="Gene3D" id="1.10.10.10">
    <property type="entry name" value="Winged helix-like DNA-binding domain superfamily/Winged helix DNA-binding domain"/>
    <property type="match status" value="1"/>
</dbReference>
<gene>
    <name evidence="5" type="ORF">FC96_GL001051</name>
</gene>
<dbReference type="Pfam" id="PF12802">
    <property type="entry name" value="MarR_2"/>
    <property type="match status" value="1"/>
</dbReference>
<dbReference type="STRING" id="1302272.FC96_GL001051"/>
<evidence type="ECO:0000256" key="3">
    <source>
        <dbReference type="ARBA" id="ARBA00023163"/>
    </source>
</evidence>
<keyword evidence="2" id="KW-0238">DNA-binding</keyword>
<dbReference type="InterPro" id="IPR000835">
    <property type="entry name" value="HTH_MarR-typ"/>
</dbReference>
<dbReference type="InterPro" id="IPR036390">
    <property type="entry name" value="WH_DNA-bd_sf"/>
</dbReference>
<dbReference type="PROSITE" id="PS50995">
    <property type="entry name" value="HTH_MARR_2"/>
    <property type="match status" value="1"/>
</dbReference>
<dbReference type="GO" id="GO:0003677">
    <property type="term" value="F:DNA binding"/>
    <property type="evidence" value="ECO:0007669"/>
    <property type="project" value="UniProtKB-KW"/>
</dbReference>
<keyword evidence="6" id="KW-1185">Reference proteome</keyword>
<evidence type="ECO:0000313" key="5">
    <source>
        <dbReference type="EMBL" id="KRK48732.1"/>
    </source>
</evidence>
<dbReference type="Proteomes" id="UP000050911">
    <property type="component" value="Unassembled WGS sequence"/>
</dbReference>
<sequence>MATVNTGRLLRRASNQLVHQFDRFAATYGLTSMQMSIIDFLSRNSEKQLIQRDIEREFNVQRSTMTMILQRMEKKALIQRVSVPQDARQKQVILTAKATNLAHDIRVYMTRQNAEVEARFGASQMQAFNQILDYYTSLTNEDFTTD</sequence>
<dbReference type="EMBL" id="AZCX01000002">
    <property type="protein sequence ID" value="KRK48732.1"/>
    <property type="molecule type" value="Genomic_DNA"/>
</dbReference>
<dbReference type="SMART" id="SM00347">
    <property type="entry name" value="HTH_MARR"/>
    <property type="match status" value="1"/>
</dbReference>
<dbReference type="PANTHER" id="PTHR42756">
    <property type="entry name" value="TRANSCRIPTIONAL REGULATOR, MARR"/>
    <property type="match status" value="1"/>
</dbReference>
<dbReference type="OrthoDB" id="384891at2"/>